<comment type="function">
    <text evidence="7">Chaperone involved in the correct folding and assembly of outer membrane proteins. Recognizes specific patterns of aromatic residues and the orientation of their side chains, which are found more frequently in integral outer membrane proteins. May act in both early periplasmic and late outer membrane-associated steps of protein maturation.</text>
</comment>
<dbReference type="InterPro" id="IPR000297">
    <property type="entry name" value="PPIase_PpiC"/>
</dbReference>
<dbReference type="EC" id="5.2.1.8" evidence="7"/>
<dbReference type="Gene3D" id="3.10.50.40">
    <property type="match status" value="2"/>
</dbReference>
<gene>
    <name evidence="7" type="primary">surA</name>
    <name evidence="9" type="ORF">WB794_02295</name>
</gene>
<evidence type="ECO:0000259" key="8">
    <source>
        <dbReference type="PROSITE" id="PS50198"/>
    </source>
</evidence>
<evidence type="ECO:0000256" key="2">
    <source>
        <dbReference type="ARBA" id="ARBA00022737"/>
    </source>
</evidence>
<evidence type="ECO:0000313" key="9">
    <source>
        <dbReference type="EMBL" id="MEJ1248511.1"/>
    </source>
</evidence>
<dbReference type="AlphaFoldDB" id="A0AAW9R1I7"/>
<feature type="domain" description="PpiC" evidence="8">
    <location>
        <begin position="285"/>
        <end position="384"/>
    </location>
</feature>
<evidence type="ECO:0000256" key="4">
    <source>
        <dbReference type="ARBA" id="ARBA00023110"/>
    </source>
</evidence>
<reference evidence="9 10" key="1">
    <citation type="journal article" date="2016" name="Antonie Van Leeuwenhoek">
        <title>Denitratimonas tolerans gen. nov., sp. nov., a denitrifying bacterium isolated from a bioreactor for tannery wastewater treatment.</title>
        <authorList>
            <person name="Han S.I."/>
            <person name="Kim J.O."/>
            <person name="Lee Y.R."/>
            <person name="Ekpeghere K.I."/>
            <person name="Koh S.C."/>
            <person name="Whang K.S."/>
        </authorList>
    </citation>
    <scope>NUCLEOTIDE SEQUENCE [LARGE SCALE GENOMIC DNA]</scope>
    <source>
        <strain evidence="9 10">KACC 17565</strain>
    </source>
</reference>
<dbReference type="GO" id="GO:0006457">
    <property type="term" value="P:protein folding"/>
    <property type="evidence" value="ECO:0007669"/>
    <property type="project" value="UniProtKB-UniRule"/>
</dbReference>
<dbReference type="EMBL" id="JBBDHC010000002">
    <property type="protein sequence ID" value="MEJ1248511.1"/>
    <property type="molecule type" value="Genomic_DNA"/>
</dbReference>
<dbReference type="GO" id="GO:0051082">
    <property type="term" value="F:unfolded protein binding"/>
    <property type="evidence" value="ECO:0007669"/>
    <property type="project" value="UniProtKB-UniRule"/>
</dbReference>
<sequence length="433" mass="48223" precursor="true">MTISSARLLAFTLLLGLAPGAFSQALHTTPIDGIVAVVEEDVILRSELDQAVRNIKERFSSRTDQLPPDAVLEKQVLERLVMMRLQLQRAEGMGLRIADIELDQTIARIAQQQNLTMEQLRQQVSGSSGGFEDFRQQIRDEMIVARLQQNFVQSRVSVSETEIDNALASRGADQPQVHLGYILVALPDGATPEQIETAKTKIDGVRDLITRGEMDFAAAAMRYSDHQTALEGGDMGWRSMDEIPPLFADALPSLAQGGVSEPLRGPSGFSLIRVIETRDRETEIVTEYHARGLMVRANDVVSREQARAKIDALRARIAGGEDFAKVAREGSDDPITRAQGGDMGWFPVSAWGKAVADVLENLQDDELSQPFASDVGWHLIQRLGTRQQDVTQEAQRNRMRETIVRRKADEEFDRFLRQMRDESYVDERLGGNG</sequence>
<name>A0AAW9R1I7_9GAMM</name>
<dbReference type="SUPFAM" id="SSF109998">
    <property type="entry name" value="Triger factor/SurA peptide-binding domain-like"/>
    <property type="match status" value="1"/>
</dbReference>
<accession>A0AAW9R1I7</accession>
<dbReference type="GO" id="GO:0003755">
    <property type="term" value="F:peptidyl-prolyl cis-trans isomerase activity"/>
    <property type="evidence" value="ECO:0007669"/>
    <property type="project" value="UniProtKB-UniRule"/>
</dbReference>
<dbReference type="HAMAP" id="MF_01183">
    <property type="entry name" value="Chaperone_SurA"/>
    <property type="match status" value="1"/>
</dbReference>
<feature type="domain" description="PpiC" evidence="8">
    <location>
        <begin position="174"/>
        <end position="276"/>
    </location>
</feature>
<dbReference type="InterPro" id="IPR027304">
    <property type="entry name" value="Trigger_fact/SurA_dom_sf"/>
</dbReference>
<keyword evidence="6 7" id="KW-0413">Isomerase</keyword>
<dbReference type="Proteomes" id="UP001364472">
    <property type="component" value="Unassembled WGS sequence"/>
</dbReference>
<comment type="caution">
    <text evidence="9">The sequence shown here is derived from an EMBL/GenBank/DDBJ whole genome shotgun (WGS) entry which is preliminary data.</text>
</comment>
<dbReference type="InterPro" id="IPR023034">
    <property type="entry name" value="PPIase_SurA"/>
</dbReference>
<keyword evidence="1 7" id="KW-0732">Signal</keyword>
<organism evidence="9 10">
    <name type="scientific">Denitratimonas tolerans</name>
    <dbReference type="NCBI Taxonomy" id="1338420"/>
    <lineage>
        <taxon>Bacteria</taxon>
        <taxon>Pseudomonadati</taxon>
        <taxon>Pseudomonadota</taxon>
        <taxon>Gammaproteobacteria</taxon>
        <taxon>Lysobacterales</taxon>
        <taxon>Lysobacteraceae</taxon>
        <taxon>Denitratimonas</taxon>
    </lineage>
</organism>
<dbReference type="InterPro" id="IPR046357">
    <property type="entry name" value="PPIase_dom_sf"/>
</dbReference>
<protein>
    <recommendedName>
        <fullName evidence="7">Chaperone SurA</fullName>
    </recommendedName>
    <alternativeName>
        <fullName evidence="7">Peptidyl-prolyl cis-trans isomerase SurA</fullName>
        <shortName evidence="7">PPIase SurA</shortName>
        <ecNumber evidence="7">5.2.1.8</ecNumber>
    </alternativeName>
    <alternativeName>
        <fullName evidence="7">Rotamase SurA</fullName>
    </alternativeName>
</protein>
<dbReference type="GO" id="GO:0030288">
    <property type="term" value="C:outer membrane-bounded periplasmic space"/>
    <property type="evidence" value="ECO:0007669"/>
    <property type="project" value="InterPro"/>
</dbReference>
<keyword evidence="3 7" id="KW-0574">Periplasm</keyword>
<dbReference type="PROSITE" id="PS01096">
    <property type="entry name" value="PPIC_PPIASE_1"/>
    <property type="match status" value="2"/>
</dbReference>
<keyword evidence="5 7" id="KW-0143">Chaperone</keyword>
<evidence type="ECO:0000256" key="3">
    <source>
        <dbReference type="ARBA" id="ARBA00022764"/>
    </source>
</evidence>
<dbReference type="RefSeq" id="WP_337334224.1">
    <property type="nucleotide sequence ID" value="NZ_JBBDHC010000002.1"/>
</dbReference>
<dbReference type="SUPFAM" id="SSF54534">
    <property type="entry name" value="FKBP-like"/>
    <property type="match status" value="2"/>
</dbReference>
<dbReference type="Pfam" id="PF00639">
    <property type="entry name" value="Rotamase"/>
    <property type="match status" value="2"/>
</dbReference>
<evidence type="ECO:0000256" key="7">
    <source>
        <dbReference type="HAMAP-Rule" id="MF_01183"/>
    </source>
</evidence>
<dbReference type="GO" id="GO:0043165">
    <property type="term" value="P:Gram-negative-bacterium-type cell outer membrane assembly"/>
    <property type="evidence" value="ECO:0007669"/>
    <property type="project" value="InterPro"/>
</dbReference>
<dbReference type="PANTHER" id="PTHR47637:SF1">
    <property type="entry name" value="CHAPERONE SURA"/>
    <property type="match status" value="1"/>
</dbReference>
<dbReference type="InterPro" id="IPR050280">
    <property type="entry name" value="OMP_Chaperone_SurA"/>
</dbReference>
<keyword evidence="2 7" id="KW-0677">Repeat</keyword>
<dbReference type="InterPro" id="IPR023058">
    <property type="entry name" value="PPIase_PpiC_CS"/>
</dbReference>
<evidence type="ECO:0000313" key="10">
    <source>
        <dbReference type="Proteomes" id="UP001364472"/>
    </source>
</evidence>
<dbReference type="InterPro" id="IPR015391">
    <property type="entry name" value="SurA_N"/>
</dbReference>
<dbReference type="GO" id="GO:0050821">
    <property type="term" value="P:protein stabilization"/>
    <property type="evidence" value="ECO:0007669"/>
    <property type="project" value="InterPro"/>
</dbReference>
<dbReference type="Pfam" id="PF09312">
    <property type="entry name" value="SurA_N"/>
    <property type="match status" value="1"/>
</dbReference>
<evidence type="ECO:0000256" key="1">
    <source>
        <dbReference type="ARBA" id="ARBA00022729"/>
    </source>
</evidence>
<feature type="chain" id="PRO_5043068118" description="Chaperone SurA" evidence="7">
    <location>
        <begin position="24"/>
        <end position="433"/>
    </location>
</feature>
<keyword evidence="4 7" id="KW-0697">Rotamase</keyword>
<feature type="signal peptide" evidence="7">
    <location>
        <begin position="1"/>
        <end position="23"/>
    </location>
</feature>
<evidence type="ECO:0000256" key="6">
    <source>
        <dbReference type="ARBA" id="ARBA00023235"/>
    </source>
</evidence>
<comment type="catalytic activity">
    <reaction evidence="7">
        <text>[protein]-peptidylproline (omega=180) = [protein]-peptidylproline (omega=0)</text>
        <dbReference type="Rhea" id="RHEA:16237"/>
        <dbReference type="Rhea" id="RHEA-COMP:10747"/>
        <dbReference type="Rhea" id="RHEA-COMP:10748"/>
        <dbReference type="ChEBI" id="CHEBI:83833"/>
        <dbReference type="ChEBI" id="CHEBI:83834"/>
        <dbReference type="EC" id="5.2.1.8"/>
    </reaction>
</comment>
<comment type="subcellular location">
    <subcellularLocation>
        <location evidence="7">Periplasm</location>
    </subcellularLocation>
    <text evidence="7">Is capable of associating with the outer membrane.</text>
</comment>
<evidence type="ECO:0000256" key="5">
    <source>
        <dbReference type="ARBA" id="ARBA00023186"/>
    </source>
</evidence>
<keyword evidence="10" id="KW-1185">Reference proteome</keyword>
<dbReference type="PROSITE" id="PS50198">
    <property type="entry name" value="PPIC_PPIASE_2"/>
    <property type="match status" value="2"/>
</dbReference>
<comment type="domain">
    <text evidence="7">The PPIase activity resides only in the second parvulin domain. The N-terminal region and the C-terminal tail are necessary and sufficient for the chaperone activity of SurA. The PPIase activity is dispensable for SurA to function as a chaperone. The N-terminal region and the C-terminal tail are also required for porin recognition.</text>
</comment>
<dbReference type="PANTHER" id="PTHR47637">
    <property type="entry name" value="CHAPERONE SURA"/>
    <property type="match status" value="1"/>
</dbReference>
<dbReference type="GO" id="GO:0042277">
    <property type="term" value="F:peptide binding"/>
    <property type="evidence" value="ECO:0007669"/>
    <property type="project" value="InterPro"/>
</dbReference>
<dbReference type="Gene3D" id="1.10.4030.10">
    <property type="entry name" value="Porin chaperone SurA, peptide-binding domain"/>
    <property type="match status" value="1"/>
</dbReference>
<proteinExistence type="inferred from homology"/>